<keyword evidence="1" id="KW-0732">Signal</keyword>
<protein>
    <recommendedName>
        <fullName evidence="4">DUF1579 domain-containing protein</fullName>
    </recommendedName>
</protein>
<name>A0ABV9N215_9FLAO</name>
<gene>
    <name evidence="2" type="ORF">ACFO5O_00635</name>
</gene>
<evidence type="ECO:0000313" key="3">
    <source>
        <dbReference type="Proteomes" id="UP001595953"/>
    </source>
</evidence>
<dbReference type="Proteomes" id="UP001595953">
    <property type="component" value="Unassembled WGS sequence"/>
</dbReference>
<feature type="chain" id="PRO_5045613686" description="DUF1579 domain-containing protein" evidence="1">
    <location>
        <begin position="19"/>
        <end position="167"/>
    </location>
</feature>
<feature type="signal peptide" evidence="1">
    <location>
        <begin position="1"/>
        <end position="18"/>
    </location>
</feature>
<accession>A0ABV9N215</accession>
<evidence type="ECO:0000313" key="2">
    <source>
        <dbReference type="EMBL" id="MFC4720808.1"/>
    </source>
</evidence>
<reference evidence="3" key="1">
    <citation type="journal article" date="2019" name="Int. J. Syst. Evol. Microbiol.">
        <title>The Global Catalogue of Microorganisms (GCM) 10K type strain sequencing project: providing services to taxonomists for standard genome sequencing and annotation.</title>
        <authorList>
            <consortium name="The Broad Institute Genomics Platform"/>
            <consortium name="The Broad Institute Genome Sequencing Center for Infectious Disease"/>
            <person name="Wu L."/>
            <person name="Ma J."/>
        </authorList>
    </citation>
    <scope>NUCLEOTIDE SEQUENCE [LARGE SCALE GENOMIC DNA]</scope>
    <source>
        <strain evidence="3">CCUG 63682</strain>
    </source>
</reference>
<comment type="caution">
    <text evidence="2">The sequence shown here is derived from an EMBL/GenBank/DDBJ whole genome shotgun (WGS) entry which is preliminary data.</text>
</comment>
<dbReference type="EMBL" id="JBHSGP010000004">
    <property type="protein sequence ID" value="MFC4720808.1"/>
    <property type="molecule type" value="Genomic_DNA"/>
</dbReference>
<evidence type="ECO:0000256" key="1">
    <source>
        <dbReference type="SAM" id="SignalP"/>
    </source>
</evidence>
<proteinExistence type="predicted"/>
<evidence type="ECO:0008006" key="4">
    <source>
        <dbReference type="Google" id="ProtNLM"/>
    </source>
</evidence>
<sequence length="167" mass="18891">MKTTLFFIIILTSVSINAQTSNCNCCSEKYAEFDFWLGSWTVTTPDGSPAGTNEIDKIQNNCILRENWSSAAGNFTGTSNNFYNTSTKQWEQLWIDNQGGSLHLKGNRKGNQMILSSDELKNAKGDTYFHRVTWTLNEDGSVRQYWETITNGKDITVAFDGLYKKTQ</sequence>
<keyword evidence="3" id="KW-1185">Reference proteome</keyword>
<organism evidence="2 3">
    <name type="scientific">Geojedonia litorea</name>
    <dbReference type="NCBI Taxonomy" id="1268269"/>
    <lineage>
        <taxon>Bacteria</taxon>
        <taxon>Pseudomonadati</taxon>
        <taxon>Bacteroidota</taxon>
        <taxon>Flavobacteriia</taxon>
        <taxon>Flavobacteriales</taxon>
        <taxon>Flavobacteriaceae</taxon>
        <taxon>Geojedonia</taxon>
    </lineage>
</organism>
<dbReference type="RefSeq" id="WP_387959931.1">
    <property type="nucleotide sequence ID" value="NZ_JBHSGP010000004.1"/>
</dbReference>